<feature type="transmembrane region" description="Helical" evidence="7">
    <location>
        <begin position="186"/>
        <end position="204"/>
    </location>
</feature>
<keyword evidence="3" id="KW-1003">Cell membrane</keyword>
<sequence length="711" mass="75033">MVSSTVSTTPPERTPPSRRRRWWILPILLVLGWLVLGVVGGPFLGRLNDVQRNDDASFLPADSEATRVVELQKRFSASDVRPAVVVFERPAGLTPRDREAIRQRVEALNGVDGLEGSVSPPVVSEDGQAARVLVPVSGADPFAAGRIGQEVSTVASRELPAGLEANVTGPAGYGAQMAEVFSGIDGKLLVVTAALVALILVVVYRSPLLPLIVLVGAGLALALASMVVYPLAKHEVVNLNGQTQGILLILVFGAGTDYALLLVSRYREELTRHGTARAAMRRALRASLEPIAASAGTVIAGMLCMLFSDLASNRGLGPIAAIGIAAALLASLTFLPATLVLFGRSAFWPFRPDQHAEPDGTDEPSRPVTLWHRVAGAVGRRPRRTWIVTAAVLLVAAAFVPQLHADGVSQRDTFLGEVEAVVGQRALDEHFPDSGGAGMPAVVIADADHVRQVVDAAEGVEGVEEAIPKPVSPRRPGQPKVVDGMVEVNATLRDPADSEAAVDTVRRLREAVHAVPGAEAEVGGQTANQLEVRQTAVHDRSVIIPLVLAVIFVLLVLLLRAVVAPLLLIGTVVLSFAATLGVGGLVFEHLLGFPGADPSVPLYAFVFLVALGIDYNIFLMTRVREESLRSGTEEGTLRGLAVTGGVITSAGVVLAATFAALGVLPVLFMVQIAILVAFGVLLDTLVVRSLLVPALIVDIGRRVWWPSRLGR</sequence>
<feature type="transmembrane region" description="Helical" evidence="7">
    <location>
        <begin position="640"/>
        <end position="664"/>
    </location>
</feature>
<proteinExistence type="inferred from homology"/>
<evidence type="ECO:0000256" key="4">
    <source>
        <dbReference type="ARBA" id="ARBA00022692"/>
    </source>
</evidence>
<dbReference type="GO" id="GO:0005886">
    <property type="term" value="C:plasma membrane"/>
    <property type="evidence" value="ECO:0007669"/>
    <property type="project" value="UniProtKB-SubCell"/>
</dbReference>
<dbReference type="SUPFAM" id="SSF82866">
    <property type="entry name" value="Multidrug efflux transporter AcrB transmembrane domain"/>
    <property type="match status" value="2"/>
</dbReference>
<evidence type="ECO:0000256" key="6">
    <source>
        <dbReference type="ARBA" id="ARBA00023136"/>
    </source>
</evidence>
<dbReference type="PANTHER" id="PTHR33406">
    <property type="entry name" value="MEMBRANE PROTEIN MJ1562-RELATED"/>
    <property type="match status" value="1"/>
</dbReference>
<evidence type="ECO:0000256" key="5">
    <source>
        <dbReference type="ARBA" id="ARBA00022989"/>
    </source>
</evidence>
<keyword evidence="4 7" id="KW-0812">Transmembrane</keyword>
<feature type="transmembrane region" description="Helical" evidence="7">
    <location>
        <begin position="284"/>
        <end position="308"/>
    </location>
</feature>
<dbReference type="EMBL" id="PVSR01000022">
    <property type="protein sequence ID" value="PRW62945.1"/>
    <property type="molecule type" value="Genomic_DNA"/>
</dbReference>
<dbReference type="Proteomes" id="UP000239352">
    <property type="component" value="Unassembled WGS sequence"/>
</dbReference>
<evidence type="ECO:0000259" key="8">
    <source>
        <dbReference type="Pfam" id="PF03176"/>
    </source>
</evidence>
<dbReference type="PANTHER" id="PTHR33406:SF6">
    <property type="entry name" value="MEMBRANE PROTEIN YDGH-RELATED"/>
    <property type="match status" value="1"/>
</dbReference>
<dbReference type="InParanoid" id="A0A2T0GV06"/>
<reference evidence="9 10" key="1">
    <citation type="submission" date="2018-03" db="EMBL/GenBank/DDBJ databases">
        <title>Actinopolyspora mortivallis from Sahara, screening for active biomolecules.</title>
        <authorList>
            <person name="Selama O."/>
            <person name="Wellington E.M.H."/>
            <person name="Hacene H."/>
        </authorList>
    </citation>
    <scope>NUCLEOTIDE SEQUENCE [LARGE SCALE GENOMIC DNA]</scope>
    <source>
        <strain evidence="9 10">M5A</strain>
    </source>
</reference>
<dbReference type="Pfam" id="PF03176">
    <property type="entry name" value="MMPL"/>
    <property type="match status" value="2"/>
</dbReference>
<feature type="transmembrane region" description="Helical" evidence="7">
    <location>
        <begin position="386"/>
        <end position="405"/>
    </location>
</feature>
<evidence type="ECO:0000313" key="9">
    <source>
        <dbReference type="EMBL" id="PRW62945.1"/>
    </source>
</evidence>
<organism evidence="9 10">
    <name type="scientific">Actinopolyspora mortivallis</name>
    <dbReference type="NCBI Taxonomy" id="33906"/>
    <lineage>
        <taxon>Bacteria</taxon>
        <taxon>Bacillati</taxon>
        <taxon>Actinomycetota</taxon>
        <taxon>Actinomycetes</taxon>
        <taxon>Actinopolysporales</taxon>
        <taxon>Actinopolysporaceae</taxon>
        <taxon>Actinopolyspora</taxon>
    </lineage>
</organism>
<comment type="caution">
    <text evidence="9">The sequence shown here is derived from an EMBL/GenBank/DDBJ whole genome shotgun (WGS) entry which is preliminary data.</text>
</comment>
<comment type="subcellular location">
    <subcellularLocation>
        <location evidence="1">Cell membrane</location>
        <topology evidence="1">Multi-pass membrane protein</topology>
    </subcellularLocation>
</comment>
<feature type="transmembrane region" description="Helical" evidence="7">
    <location>
        <begin position="244"/>
        <end position="263"/>
    </location>
</feature>
<accession>A0A2T0GV06</accession>
<feature type="transmembrane region" description="Helical" evidence="7">
    <location>
        <begin position="670"/>
        <end position="697"/>
    </location>
</feature>
<keyword evidence="10" id="KW-1185">Reference proteome</keyword>
<dbReference type="STRING" id="1050202.GCA_000384035_03128"/>
<evidence type="ECO:0000313" key="10">
    <source>
        <dbReference type="Proteomes" id="UP000239352"/>
    </source>
</evidence>
<evidence type="ECO:0000256" key="2">
    <source>
        <dbReference type="ARBA" id="ARBA00010157"/>
    </source>
</evidence>
<gene>
    <name evidence="9" type="ORF">CEP50_12800</name>
</gene>
<evidence type="ECO:0000256" key="7">
    <source>
        <dbReference type="SAM" id="Phobius"/>
    </source>
</evidence>
<evidence type="ECO:0000256" key="1">
    <source>
        <dbReference type="ARBA" id="ARBA00004651"/>
    </source>
</evidence>
<feature type="transmembrane region" description="Helical" evidence="7">
    <location>
        <begin position="542"/>
        <end position="559"/>
    </location>
</feature>
<feature type="transmembrane region" description="Helical" evidence="7">
    <location>
        <begin position="599"/>
        <end position="619"/>
    </location>
</feature>
<evidence type="ECO:0000256" key="3">
    <source>
        <dbReference type="ARBA" id="ARBA00022475"/>
    </source>
</evidence>
<comment type="similarity">
    <text evidence="2">Belongs to the resistance-nodulation-cell division (RND) (TC 2.A.6) family. MmpL subfamily.</text>
</comment>
<dbReference type="AlphaFoldDB" id="A0A2T0GV06"/>
<feature type="transmembrane region" description="Helical" evidence="7">
    <location>
        <begin position="320"/>
        <end position="342"/>
    </location>
</feature>
<dbReference type="RefSeq" id="WP_106114175.1">
    <property type="nucleotide sequence ID" value="NZ_PVSR01000022.1"/>
</dbReference>
<feature type="domain" description="Membrane transport protein MMPL" evidence="8">
    <location>
        <begin position="487"/>
        <end position="707"/>
    </location>
</feature>
<keyword evidence="6 7" id="KW-0472">Membrane</keyword>
<dbReference type="Gene3D" id="1.20.1640.10">
    <property type="entry name" value="Multidrug efflux transporter AcrB transmembrane domain"/>
    <property type="match status" value="2"/>
</dbReference>
<dbReference type="InterPro" id="IPR050545">
    <property type="entry name" value="Mycobact_MmpL"/>
</dbReference>
<protein>
    <recommendedName>
        <fullName evidence="8">Membrane transport protein MMPL domain-containing protein</fullName>
    </recommendedName>
</protein>
<feature type="transmembrane region" description="Helical" evidence="7">
    <location>
        <begin position="211"/>
        <end position="232"/>
    </location>
</feature>
<feature type="domain" description="Membrane transport protein MMPL" evidence="8">
    <location>
        <begin position="58"/>
        <end position="383"/>
    </location>
</feature>
<feature type="transmembrane region" description="Helical" evidence="7">
    <location>
        <begin position="566"/>
        <end position="587"/>
    </location>
</feature>
<feature type="transmembrane region" description="Helical" evidence="7">
    <location>
        <begin position="22"/>
        <end position="44"/>
    </location>
</feature>
<name>A0A2T0GV06_ACTMO</name>
<dbReference type="InterPro" id="IPR004869">
    <property type="entry name" value="MMPL_dom"/>
</dbReference>
<keyword evidence="5 7" id="KW-1133">Transmembrane helix</keyword>